<keyword evidence="2" id="KW-0489">Methyltransferase</keyword>
<dbReference type="EMBL" id="JAEEGB010000051">
    <property type="protein sequence ID" value="MBI6875708.1"/>
    <property type="molecule type" value="Genomic_DNA"/>
</dbReference>
<dbReference type="SUPFAM" id="SSF53335">
    <property type="entry name" value="S-adenosyl-L-methionine-dependent methyltransferases"/>
    <property type="match status" value="1"/>
</dbReference>
<dbReference type="PANTHER" id="PTHR14911">
    <property type="entry name" value="THUMP DOMAIN-CONTAINING"/>
    <property type="match status" value="1"/>
</dbReference>
<evidence type="ECO:0000259" key="1">
    <source>
        <dbReference type="Pfam" id="PF01170"/>
    </source>
</evidence>
<feature type="domain" description="Ribosomal RNA large subunit methyltransferase K/L-like methyltransferase" evidence="1">
    <location>
        <begin position="164"/>
        <end position="263"/>
    </location>
</feature>
<organism evidence="2 3">
    <name type="scientific">Clostridium aciditolerans</name>
    <dbReference type="NCBI Taxonomy" id="339861"/>
    <lineage>
        <taxon>Bacteria</taxon>
        <taxon>Bacillati</taxon>
        <taxon>Bacillota</taxon>
        <taxon>Clostridia</taxon>
        <taxon>Eubacteriales</taxon>
        <taxon>Clostridiaceae</taxon>
        <taxon>Clostridium</taxon>
    </lineage>
</organism>
<dbReference type="AlphaFoldDB" id="A0A934I3P9"/>
<evidence type="ECO:0000313" key="3">
    <source>
        <dbReference type="Proteomes" id="UP000622687"/>
    </source>
</evidence>
<dbReference type="PANTHER" id="PTHR14911:SF13">
    <property type="entry name" value="TRNA (GUANINE(6)-N2)-METHYLTRANSFERASE THUMP3"/>
    <property type="match status" value="1"/>
</dbReference>
<gene>
    <name evidence="2" type="ORF">I6U51_23860</name>
</gene>
<dbReference type="GO" id="GO:0016423">
    <property type="term" value="F:tRNA (guanine) methyltransferase activity"/>
    <property type="evidence" value="ECO:0007669"/>
    <property type="project" value="TreeGrafter"/>
</dbReference>
<proteinExistence type="predicted"/>
<comment type="caution">
    <text evidence="2">The sequence shown here is derived from an EMBL/GenBank/DDBJ whole genome shotgun (WGS) entry which is preliminary data.</text>
</comment>
<dbReference type="InterPro" id="IPR029063">
    <property type="entry name" value="SAM-dependent_MTases_sf"/>
</dbReference>
<protein>
    <submittedName>
        <fullName evidence="2">RNA methyltransferase</fullName>
    </submittedName>
</protein>
<name>A0A934I3P9_9CLOT</name>
<dbReference type="Gene3D" id="3.40.50.150">
    <property type="entry name" value="Vaccinia Virus protein VP39"/>
    <property type="match status" value="1"/>
</dbReference>
<keyword evidence="3" id="KW-1185">Reference proteome</keyword>
<reference evidence="2" key="1">
    <citation type="submission" date="2020-12" db="EMBL/GenBank/DDBJ databases">
        <title>Clostridium thailandense sp. nov., a novel acetogenic bacterium isolated from peat land soil in Thailand.</title>
        <authorList>
            <person name="Chaikitkaew S."/>
            <person name="Birkeland N.K."/>
        </authorList>
    </citation>
    <scope>NUCLEOTIDE SEQUENCE</scope>
    <source>
        <strain evidence="2">DSM 17425</strain>
    </source>
</reference>
<sequence>MLELIPEGVKPKVNINGKIKPHFYVINFAADEESLCKMEMKCVFNKVPKQKHFFSYHYVDPSRSPFIKHCISIMYTGNSLEDIINQLLIDKVSLEKFKVSYINYGDETLGHKERRKIEYEIGQNINGEAELKNPELLLGITKVNEKWILGEYKRNEPEWIIHNRKPYSYSNAITSRAARALVNIAVCNDLKCTVVDPCCGIGTVVMEALSLGINIKGFELNPLIAENAKTNLKYFDYNDVITNGNMHDIEDKFQVSIVDIPYGLFSPTTLKEQVDIMKTARRISDKMVIITFENMDNHILSSGFNIVDRCHISKGKFKRYIAICE</sequence>
<dbReference type="Pfam" id="PF01170">
    <property type="entry name" value="UPF0020"/>
    <property type="match status" value="1"/>
</dbReference>
<dbReference type="InterPro" id="IPR000241">
    <property type="entry name" value="RlmKL-like_Mtase"/>
</dbReference>
<dbReference type="RefSeq" id="WP_211145050.1">
    <property type="nucleotide sequence ID" value="NZ_JAEEGB010000051.1"/>
</dbReference>
<keyword evidence="2" id="KW-0808">Transferase</keyword>
<dbReference type="GO" id="GO:0030488">
    <property type="term" value="P:tRNA methylation"/>
    <property type="evidence" value="ECO:0007669"/>
    <property type="project" value="TreeGrafter"/>
</dbReference>
<accession>A0A934I3P9</accession>
<evidence type="ECO:0000313" key="2">
    <source>
        <dbReference type="EMBL" id="MBI6875708.1"/>
    </source>
</evidence>
<dbReference type="Proteomes" id="UP000622687">
    <property type="component" value="Unassembled WGS sequence"/>
</dbReference>